<evidence type="ECO:0000256" key="3">
    <source>
        <dbReference type="ARBA" id="ARBA00022475"/>
    </source>
</evidence>
<feature type="transmembrane region" description="Helical" evidence="7">
    <location>
        <begin position="195"/>
        <end position="215"/>
    </location>
</feature>
<protein>
    <submittedName>
        <fullName evidence="8">AEC family transporter</fullName>
    </submittedName>
</protein>
<organism evidence="8 9">
    <name type="scientific">Paenalkalicoccus suaedae</name>
    <dbReference type="NCBI Taxonomy" id="2592382"/>
    <lineage>
        <taxon>Bacteria</taxon>
        <taxon>Bacillati</taxon>
        <taxon>Bacillota</taxon>
        <taxon>Bacilli</taxon>
        <taxon>Bacillales</taxon>
        <taxon>Bacillaceae</taxon>
        <taxon>Paenalkalicoccus</taxon>
    </lineage>
</organism>
<feature type="transmembrane region" description="Helical" evidence="7">
    <location>
        <begin position="227"/>
        <end position="251"/>
    </location>
</feature>
<keyword evidence="2" id="KW-0813">Transport</keyword>
<proteinExistence type="predicted"/>
<sequence>MDVLTVLTAVGVMGMIVAIGVFFSWKVPVSKDSKQVLVFIVLNIAVPFVILNGVFNSDVTDDLLRQVGIVFVLSIVLHSGFIFIALILGRLAGFNSTLAKQLSLLAAIGNTGFIGIPLAATIFGPIGGLLAAVFDAGLDFVMFSVGLFLLQSGRKFHVSQLKTLINLPLIAVVVGISSAFLGFQAPAALQQLSQLLAGLAAPMAMLYIGILMQQLIAKNGFGLYKQIWFPTILRLFVFPLLAMPIIALIPADNLVKNIVALSISMPTFMLASILYARYTDAEDKAVMTICFTTALCLVTIPFMAFVWSFY</sequence>
<dbReference type="InterPro" id="IPR004776">
    <property type="entry name" value="Mem_transp_PIN-like"/>
</dbReference>
<dbReference type="Proteomes" id="UP000318138">
    <property type="component" value="Chromosome"/>
</dbReference>
<evidence type="ECO:0000256" key="6">
    <source>
        <dbReference type="ARBA" id="ARBA00023136"/>
    </source>
</evidence>
<dbReference type="PANTHER" id="PTHR36838">
    <property type="entry name" value="AUXIN EFFLUX CARRIER FAMILY PROTEIN"/>
    <property type="match status" value="1"/>
</dbReference>
<dbReference type="AlphaFoldDB" id="A0A859F9X7"/>
<feature type="transmembrane region" description="Helical" evidence="7">
    <location>
        <begin position="288"/>
        <end position="309"/>
    </location>
</feature>
<feature type="transmembrane region" description="Helical" evidence="7">
    <location>
        <begin position="104"/>
        <end position="123"/>
    </location>
</feature>
<accession>A0A859F9X7</accession>
<feature type="transmembrane region" description="Helical" evidence="7">
    <location>
        <begin position="67"/>
        <end position="92"/>
    </location>
</feature>
<feature type="transmembrane region" description="Helical" evidence="7">
    <location>
        <begin position="6"/>
        <end position="25"/>
    </location>
</feature>
<dbReference type="RefSeq" id="WP_176007993.1">
    <property type="nucleotide sequence ID" value="NZ_CP041372.2"/>
</dbReference>
<evidence type="ECO:0000313" key="8">
    <source>
        <dbReference type="EMBL" id="QKS69949.1"/>
    </source>
</evidence>
<keyword evidence="4 7" id="KW-0812">Transmembrane</keyword>
<evidence type="ECO:0000256" key="1">
    <source>
        <dbReference type="ARBA" id="ARBA00004141"/>
    </source>
</evidence>
<feature type="transmembrane region" description="Helical" evidence="7">
    <location>
        <begin position="163"/>
        <end position="183"/>
    </location>
</feature>
<feature type="transmembrane region" description="Helical" evidence="7">
    <location>
        <begin position="37"/>
        <end position="55"/>
    </location>
</feature>
<gene>
    <name evidence="8" type="ORF">FLK61_24525</name>
</gene>
<dbReference type="Pfam" id="PF03547">
    <property type="entry name" value="Mem_trans"/>
    <property type="match status" value="1"/>
</dbReference>
<evidence type="ECO:0000256" key="7">
    <source>
        <dbReference type="SAM" id="Phobius"/>
    </source>
</evidence>
<evidence type="ECO:0000313" key="9">
    <source>
        <dbReference type="Proteomes" id="UP000318138"/>
    </source>
</evidence>
<keyword evidence="9" id="KW-1185">Reference proteome</keyword>
<evidence type="ECO:0000256" key="4">
    <source>
        <dbReference type="ARBA" id="ARBA00022692"/>
    </source>
</evidence>
<dbReference type="KEGG" id="psua:FLK61_24525"/>
<evidence type="ECO:0000256" key="2">
    <source>
        <dbReference type="ARBA" id="ARBA00022448"/>
    </source>
</evidence>
<keyword evidence="5 7" id="KW-1133">Transmembrane helix</keyword>
<dbReference type="GO" id="GO:0016020">
    <property type="term" value="C:membrane"/>
    <property type="evidence" value="ECO:0007669"/>
    <property type="project" value="UniProtKB-SubCell"/>
</dbReference>
<name>A0A859F9X7_9BACI</name>
<keyword evidence="6 7" id="KW-0472">Membrane</keyword>
<dbReference type="PANTHER" id="PTHR36838:SF3">
    <property type="entry name" value="TRANSPORTER AUXIN EFFLUX CARRIER EC FAMILY"/>
    <property type="match status" value="1"/>
</dbReference>
<keyword evidence="3" id="KW-1003">Cell membrane</keyword>
<dbReference type="GO" id="GO:0055085">
    <property type="term" value="P:transmembrane transport"/>
    <property type="evidence" value="ECO:0007669"/>
    <property type="project" value="InterPro"/>
</dbReference>
<comment type="subcellular location">
    <subcellularLocation>
        <location evidence="1">Membrane</location>
        <topology evidence="1">Multi-pass membrane protein</topology>
    </subcellularLocation>
</comment>
<dbReference type="EMBL" id="CP041372">
    <property type="protein sequence ID" value="QKS69949.1"/>
    <property type="molecule type" value="Genomic_DNA"/>
</dbReference>
<evidence type="ECO:0000256" key="5">
    <source>
        <dbReference type="ARBA" id="ARBA00022989"/>
    </source>
</evidence>
<feature type="transmembrane region" description="Helical" evidence="7">
    <location>
        <begin position="129"/>
        <end position="151"/>
    </location>
</feature>
<feature type="transmembrane region" description="Helical" evidence="7">
    <location>
        <begin position="257"/>
        <end position="276"/>
    </location>
</feature>
<reference evidence="9" key="1">
    <citation type="submission" date="2019-07" db="EMBL/GenBank/DDBJ databases">
        <title>Bacillus alkalisoli sp. nov. isolated from saline soil.</title>
        <authorList>
            <person name="Sun J.-Q."/>
            <person name="Xu L."/>
        </authorList>
    </citation>
    <scope>NUCLEOTIDE SEQUENCE [LARGE SCALE GENOMIC DNA]</scope>
    <source>
        <strain evidence="9">M4U3P1</strain>
    </source>
</reference>